<keyword evidence="1" id="KW-0493">Microtubule</keyword>
<keyword evidence="8" id="KW-1185">Reference proteome</keyword>
<dbReference type="SUPFAM" id="SSF47781">
    <property type="entry name" value="RuvA domain 2-like"/>
    <property type="match status" value="1"/>
</dbReference>
<feature type="domain" description="Kinesin motor" evidence="6">
    <location>
        <begin position="28"/>
        <end position="347"/>
    </location>
</feature>
<reference evidence="7" key="1">
    <citation type="submission" date="2020-03" db="EMBL/GenBank/DDBJ databases">
        <title>A high-quality chromosome-level genome assembly of a woody plant with both climbing and erect habits, Rhamnella rubrinervis.</title>
        <authorList>
            <person name="Lu Z."/>
            <person name="Yang Y."/>
            <person name="Zhu X."/>
            <person name="Sun Y."/>
        </authorList>
    </citation>
    <scope>NUCLEOTIDE SEQUENCE</scope>
    <source>
        <strain evidence="7">BYM</strain>
        <tissue evidence="7">Leaf</tissue>
    </source>
</reference>
<dbReference type="GO" id="GO:0005875">
    <property type="term" value="C:microtubule associated complex"/>
    <property type="evidence" value="ECO:0007669"/>
    <property type="project" value="TreeGrafter"/>
</dbReference>
<feature type="compositionally biased region" description="Polar residues" evidence="5">
    <location>
        <begin position="418"/>
        <end position="432"/>
    </location>
</feature>
<proteinExistence type="inferred from homology"/>
<dbReference type="GO" id="GO:0007018">
    <property type="term" value="P:microtubule-based movement"/>
    <property type="evidence" value="ECO:0007669"/>
    <property type="project" value="InterPro"/>
</dbReference>
<dbReference type="Pfam" id="PF00225">
    <property type="entry name" value="Kinesin"/>
    <property type="match status" value="1"/>
</dbReference>
<dbReference type="FunFam" id="1.10.150.280:FF:000003">
    <property type="entry name" value="Kinesin-like protein KIN-10C"/>
    <property type="match status" value="1"/>
</dbReference>
<evidence type="ECO:0000256" key="5">
    <source>
        <dbReference type="SAM" id="MobiDB-lite"/>
    </source>
</evidence>
<evidence type="ECO:0000256" key="3">
    <source>
        <dbReference type="ARBA" id="ARBA00061615"/>
    </source>
</evidence>
<keyword evidence="4" id="KW-0547">Nucleotide-binding</keyword>
<dbReference type="AlphaFoldDB" id="A0A8K0DXE3"/>
<dbReference type="GO" id="GO:0003777">
    <property type="term" value="F:microtubule motor activity"/>
    <property type="evidence" value="ECO:0007669"/>
    <property type="project" value="InterPro"/>
</dbReference>
<name>A0A8K0DXE3_9ROSA</name>
<evidence type="ECO:0000256" key="1">
    <source>
        <dbReference type="ARBA" id="ARBA00022701"/>
    </source>
</evidence>
<dbReference type="EMBL" id="VOIH02000011">
    <property type="protein sequence ID" value="KAF3432967.1"/>
    <property type="molecule type" value="Genomic_DNA"/>
</dbReference>
<dbReference type="InterPro" id="IPR027417">
    <property type="entry name" value="P-loop_NTPase"/>
</dbReference>
<dbReference type="FunFam" id="3.40.850.10:FF:000098">
    <property type="entry name" value="Kinesin-like protein KIN-10C"/>
    <property type="match status" value="1"/>
</dbReference>
<dbReference type="Proteomes" id="UP000796880">
    <property type="component" value="Unassembled WGS sequence"/>
</dbReference>
<protein>
    <recommendedName>
        <fullName evidence="6">Kinesin motor domain-containing protein</fullName>
    </recommendedName>
</protein>
<feature type="region of interest" description="Disordered" evidence="5">
    <location>
        <begin position="417"/>
        <end position="441"/>
    </location>
</feature>
<dbReference type="PANTHER" id="PTHR47969">
    <property type="entry name" value="CHROMOSOME-ASSOCIATED KINESIN KIF4A-RELATED"/>
    <property type="match status" value="1"/>
</dbReference>
<dbReference type="OrthoDB" id="3176171at2759"/>
<dbReference type="InterPro" id="IPR036961">
    <property type="entry name" value="Kinesin_motor_dom_sf"/>
</dbReference>
<feature type="compositionally biased region" description="Polar residues" evidence="5">
    <location>
        <begin position="481"/>
        <end position="491"/>
    </location>
</feature>
<keyword evidence="4" id="KW-0067">ATP-binding</keyword>
<organism evidence="7 8">
    <name type="scientific">Rhamnella rubrinervis</name>
    <dbReference type="NCBI Taxonomy" id="2594499"/>
    <lineage>
        <taxon>Eukaryota</taxon>
        <taxon>Viridiplantae</taxon>
        <taxon>Streptophyta</taxon>
        <taxon>Embryophyta</taxon>
        <taxon>Tracheophyta</taxon>
        <taxon>Spermatophyta</taxon>
        <taxon>Magnoliopsida</taxon>
        <taxon>eudicotyledons</taxon>
        <taxon>Gunneridae</taxon>
        <taxon>Pentapetalae</taxon>
        <taxon>rosids</taxon>
        <taxon>fabids</taxon>
        <taxon>Rosales</taxon>
        <taxon>Rhamnaceae</taxon>
        <taxon>rhamnoid group</taxon>
        <taxon>Rhamneae</taxon>
        <taxon>Rhamnella</taxon>
    </lineage>
</organism>
<feature type="region of interest" description="Disordered" evidence="5">
    <location>
        <begin position="376"/>
        <end position="395"/>
    </location>
</feature>
<feature type="region of interest" description="Disordered" evidence="5">
    <location>
        <begin position="470"/>
        <end position="491"/>
    </location>
</feature>
<comment type="similarity">
    <text evidence="3">Belongs to the TRAFAC class myosin-kinesin ATPase superfamily. Kinesin family. KIN-10 subfamily.</text>
</comment>
<dbReference type="InterPro" id="IPR027640">
    <property type="entry name" value="Kinesin-like_fam"/>
</dbReference>
<dbReference type="Gene3D" id="1.10.150.280">
    <property type="entry name" value="AF1531-like domain"/>
    <property type="match status" value="1"/>
</dbReference>
<dbReference type="InterPro" id="IPR001752">
    <property type="entry name" value="Kinesin_motor_dom"/>
</dbReference>
<dbReference type="Pfam" id="PF12836">
    <property type="entry name" value="HHH_3"/>
    <property type="match status" value="1"/>
</dbReference>
<evidence type="ECO:0000259" key="6">
    <source>
        <dbReference type="PROSITE" id="PS50067"/>
    </source>
</evidence>
<dbReference type="SMART" id="SM00129">
    <property type="entry name" value="KISc"/>
    <property type="match status" value="1"/>
</dbReference>
<dbReference type="PRINTS" id="PR00380">
    <property type="entry name" value="KINESINHEAVY"/>
</dbReference>
<sequence length="718" mass="78750">MASSSSNRLDRTPNLRVAAKIVSDRTPKVRVIAKIRGFTGLETELPSGVSWISTKKPSGDASETVTLSFGEQSASSYDVDYCYEQNEDNDVIFSREVKPLISGVFDGCNATIIAYGARGSGKTAVIKGSDEKPGLASLAMAEILSMAERNGNSVTISFYEVHQERVCDLLDTKQPAVFVLEDAQGKIQLKGLSQVPVKSISEFQKLYVDGLASRKPAQTIATELPRRGHKGLIVHVSAPTESSDTNSVGKMNFVDLAGYEDARRKSSDGLSLVETCKLNKSIYALLNVVHALSANESHVPFRESKLTRILQDSLGGESRVLMVTCLNPSFCQDSIYMVSLASRCCQRAVLESTKKIKSSARATVHLSHRTQIPRTVSATTKKQAKSRVPLSEKKASGRIGSVLKGRKLFDEARHLTTSEKASSMSDNFSTVEPSLDEEEMPAPNVTKAIKSSGEENPLSEVLEHAEPTFTVEKGNPFPESLKQTESTSSVENDVPVVEGHLEEVNLNVNSSTKAFSFYKEGQNIENENKVSLVNGDGSPPISERLREISNNLKSLWSATPLSTMTPEQNDASSSYGLVPFDAMEPKTPVIDPSMIVKNRWEAPNVNSPWETFSMRSSGVKVNLTILFIQSNFMNQSVSNIILLLQTSLVQEYLRFLNTADKEELKRLKGIGEKRASYILELREESSEPFKSLDDLKEIGLTAKQVNGLMRKEVGGLFK</sequence>
<dbReference type="PANTHER" id="PTHR47969:SF9">
    <property type="entry name" value="KINESIN-LIKE PROTEIN"/>
    <property type="match status" value="1"/>
</dbReference>
<dbReference type="SUPFAM" id="SSF52540">
    <property type="entry name" value="P-loop containing nucleoside triphosphate hydrolases"/>
    <property type="match status" value="1"/>
</dbReference>
<dbReference type="GO" id="GO:0005524">
    <property type="term" value="F:ATP binding"/>
    <property type="evidence" value="ECO:0007669"/>
    <property type="project" value="UniProtKB-UniRule"/>
</dbReference>
<evidence type="ECO:0000256" key="2">
    <source>
        <dbReference type="ARBA" id="ARBA00023175"/>
    </source>
</evidence>
<dbReference type="GO" id="GO:0051231">
    <property type="term" value="P:spindle elongation"/>
    <property type="evidence" value="ECO:0007669"/>
    <property type="project" value="TreeGrafter"/>
</dbReference>
<dbReference type="GO" id="GO:0008017">
    <property type="term" value="F:microtubule binding"/>
    <property type="evidence" value="ECO:0007669"/>
    <property type="project" value="InterPro"/>
</dbReference>
<evidence type="ECO:0000313" key="7">
    <source>
        <dbReference type="EMBL" id="KAF3432967.1"/>
    </source>
</evidence>
<feature type="binding site" evidence="4">
    <location>
        <begin position="116"/>
        <end position="123"/>
    </location>
    <ligand>
        <name>ATP</name>
        <dbReference type="ChEBI" id="CHEBI:30616"/>
    </ligand>
</feature>
<dbReference type="Gene3D" id="3.40.850.10">
    <property type="entry name" value="Kinesin motor domain"/>
    <property type="match status" value="1"/>
</dbReference>
<dbReference type="InterPro" id="IPR010994">
    <property type="entry name" value="RuvA_2-like"/>
</dbReference>
<dbReference type="GO" id="GO:0007052">
    <property type="term" value="P:mitotic spindle organization"/>
    <property type="evidence" value="ECO:0007669"/>
    <property type="project" value="TreeGrafter"/>
</dbReference>
<dbReference type="PROSITE" id="PS50067">
    <property type="entry name" value="KINESIN_MOTOR_2"/>
    <property type="match status" value="1"/>
</dbReference>
<gene>
    <name evidence="7" type="ORF">FNV43_RR24069</name>
</gene>
<comment type="caution">
    <text evidence="7">The sequence shown here is derived from an EMBL/GenBank/DDBJ whole genome shotgun (WGS) entry which is preliminary data.</text>
</comment>
<keyword evidence="2 4" id="KW-0505">Motor protein</keyword>
<dbReference type="GO" id="GO:0005874">
    <property type="term" value="C:microtubule"/>
    <property type="evidence" value="ECO:0007669"/>
    <property type="project" value="UniProtKB-KW"/>
</dbReference>
<evidence type="ECO:0000256" key="4">
    <source>
        <dbReference type="PROSITE-ProRule" id="PRU00283"/>
    </source>
</evidence>
<evidence type="ECO:0000313" key="8">
    <source>
        <dbReference type="Proteomes" id="UP000796880"/>
    </source>
</evidence>
<accession>A0A8K0DXE3</accession>